<organism evidence="2 3">
    <name type="scientific">Pedobacter nutrimenti</name>
    <dbReference type="NCBI Taxonomy" id="1241337"/>
    <lineage>
        <taxon>Bacteria</taxon>
        <taxon>Pseudomonadati</taxon>
        <taxon>Bacteroidota</taxon>
        <taxon>Sphingobacteriia</taxon>
        <taxon>Sphingobacteriales</taxon>
        <taxon>Sphingobacteriaceae</taxon>
        <taxon>Pedobacter</taxon>
    </lineage>
</organism>
<dbReference type="OrthoDB" id="1249607at2"/>
<proteinExistence type="predicted"/>
<evidence type="ECO:0000313" key="2">
    <source>
        <dbReference type="EMBL" id="PYF76742.1"/>
    </source>
</evidence>
<evidence type="ECO:0000313" key="3">
    <source>
        <dbReference type="Proteomes" id="UP000248198"/>
    </source>
</evidence>
<dbReference type="RefSeq" id="WP_110826852.1">
    <property type="nucleotide sequence ID" value="NZ_QKLU01000001.1"/>
</dbReference>
<protein>
    <submittedName>
        <fullName evidence="2">Uncharacterized protein</fullName>
    </submittedName>
</protein>
<dbReference type="AlphaFoldDB" id="A0A318UK28"/>
<evidence type="ECO:0000256" key="1">
    <source>
        <dbReference type="SAM" id="Phobius"/>
    </source>
</evidence>
<keyword evidence="3" id="KW-1185">Reference proteome</keyword>
<feature type="transmembrane region" description="Helical" evidence="1">
    <location>
        <begin position="163"/>
        <end position="185"/>
    </location>
</feature>
<feature type="transmembrane region" description="Helical" evidence="1">
    <location>
        <begin position="67"/>
        <end position="87"/>
    </location>
</feature>
<dbReference type="Proteomes" id="UP000248198">
    <property type="component" value="Unassembled WGS sequence"/>
</dbReference>
<sequence length="206" mass="23712">MNFDDLKSAWEEETNEEQGPIGLEELKTARMPLEQLRSKIKCEFWAHCVAILFTGLLPQIAGFAAGLLMPFYALFTVYLAICIYYSLKFYSFYKGLSVQSLRTKDSLYETYYGIRLHLEMYKSYTYSLLPFAVIFALMFIASVNNGKLMTMVLKEQAVQKELLFAIVTSLMATLLGVMLVTEFWVKKQYGKYADQIRALLDQLNEA</sequence>
<name>A0A318UK28_9SPHI</name>
<keyword evidence="1" id="KW-0812">Transmembrane</keyword>
<keyword evidence="1" id="KW-1133">Transmembrane helix</keyword>
<gene>
    <name evidence="2" type="ORF">B0O44_101214</name>
</gene>
<reference evidence="2 3" key="1">
    <citation type="submission" date="2018-06" db="EMBL/GenBank/DDBJ databases">
        <title>Genomic Encyclopedia of Archaeal and Bacterial Type Strains, Phase II (KMG-II): from individual species to whole genera.</title>
        <authorList>
            <person name="Goeker M."/>
        </authorList>
    </citation>
    <scope>NUCLEOTIDE SEQUENCE [LARGE SCALE GENOMIC DNA]</scope>
    <source>
        <strain evidence="2 3">DSM 27372</strain>
    </source>
</reference>
<accession>A0A318UK28</accession>
<keyword evidence="1" id="KW-0472">Membrane</keyword>
<comment type="caution">
    <text evidence="2">The sequence shown here is derived from an EMBL/GenBank/DDBJ whole genome shotgun (WGS) entry which is preliminary data.</text>
</comment>
<feature type="transmembrane region" description="Helical" evidence="1">
    <location>
        <begin position="44"/>
        <end position="61"/>
    </location>
</feature>
<dbReference type="EMBL" id="QKLU01000001">
    <property type="protein sequence ID" value="PYF76742.1"/>
    <property type="molecule type" value="Genomic_DNA"/>
</dbReference>
<feature type="transmembrane region" description="Helical" evidence="1">
    <location>
        <begin position="124"/>
        <end position="143"/>
    </location>
</feature>